<sequence>MLPLLRRHDDERQDSWCYNDNDDNSIMIELKFLNDIPEPPPYLHMLEFYPESERPTYPIIELNITVSNTASFDNSHLFKHQMIAWQVQCKNPDPSLLIDNPVFVYDDSWQVTIFDMYDKYSSYAKYLIQNNRTKISKNSFFQVRNMKIYKFSTFQNMKAGNSTMKLQNYNNLLFLYLNVTFYQCIANNMKSKLFEYTYKGVLVDTVFTGDDICGTNKTILTHAKNNPVYIEECKNSASSKEK</sequence>
<keyword evidence="2" id="KW-1185">Reference proteome</keyword>
<evidence type="ECO:0000313" key="2">
    <source>
        <dbReference type="Proteomes" id="UP000031668"/>
    </source>
</evidence>
<proteinExistence type="predicted"/>
<accession>A0A0C2NDV9</accession>
<dbReference type="AlphaFoldDB" id="A0A0C2NDV9"/>
<protein>
    <submittedName>
        <fullName evidence="1">Uncharacterized protein</fullName>
    </submittedName>
</protein>
<gene>
    <name evidence="1" type="ORF">RF11_10255</name>
</gene>
<comment type="caution">
    <text evidence="1">The sequence shown here is derived from an EMBL/GenBank/DDBJ whole genome shotgun (WGS) entry which is preliminary data.</text>
</comment>
<organism evidence="1 2">
    <name type="scientific">Thelohanellus kitauei</name>
    <name type="common">Myxosporean</name>
    <dbReference type="NCBI Taxonomy" id="669202"/>
    <lineage>
        <taxon>Eukaryota</taxon>
        <taxon>Metazoa</taxon>
        <taxon>Cnidaria</taxon>
        <taxon>Myxozoa</taxon>
        <taxon>Myxosporea</taxon>
        <taxon>Bivalvulida</taxon>
        <taxon>Platysporina</taxon>
        <taxon>Myxobolidae</taxon>
        <taxon>Thelohanellus</taxon>
    </lineage>
</organism>
<dbReference type="Proteomes" id="UP000031668">
    <property type="component" value="Unassembled WGS sequence"/>
</dbReference>
<name>A0A0C2NDV9_THEKT</name>
<reference evidence="1 2" key="1">
    <citation type="journal article" date="2014" name="Genome Biol. Evol.">
        <title>The genome of the myxosporean Thelohanellus kitauei shows adaptations to nutrient acquisition within its fish host.</title>
        <authorList>
            <person name="Yang Y."/>
            <person name="Xiong J."/>
            <person name="Zhou Z."/>
            <person name="Huo F."/>
            <person name="Miao W."/>
            <person name="Ran C."/>
            <person name="Liu Y."/>
            <person name="Zhang J."/>
            <person name="Feng J."/>
            <person name="Wang M."/>
            <person name="Wang M."/>
            <person name="Wang L."/>
            <person name="Yao B."/>
        </authorList>
    </citation>
    <scope>NUCLEOTIDE SEQUENCE [LARGE SCALE GENOMIC DNA]</scope>
    <source>
        <strain evidence="1">Wuqing</strain>
    </source>
</reference>
<evidence type="ECO:0000313" key="1">
    <source>
        <dbReference type="EMBL" id="KII72162.1"/>
    </source>
</evidence>
<dbReference type="EMBL" id="JWZT01001363">
    <property type="protein sequence ID" value="KII72162.1"/>
    <property type="molecule type" value="Genomic_DNA"/>
</dbReference>